<dbReference type="RefSeq" id="WP_087186468.1">
    <property type="nucleotide sequence ID" value="NZ_DBFBJE010000011.1"/>
</dbReference>
<dbReference type="SUPFAM" id="SSF74650">
    <property type="entry name" value="Galactose mutarotase-like"/>
    <property type="match status" value="1"/>
</dbReference>
<organism evidence="1 2">
    <name type="scientific">Enorma massiliensis</name>
    <dbReference type="NCBI Taxonomy" id="1472761"/>
    <lineage>
        <taxon>Bacteria</taxon>
        <taxon>Bacillati</taxon>
        <taxon>Actinomycetota</taxon>
        <taxon>Coriobacteriia</taxon>
        <taxon>Coriobacteriales</taxon>
        <taxon>Coriobacteriaceae</taxon>
        <taxon>Enorma</taxon>
    </lineage>
</organism>
<dbReference type="AlphaFoldDB" id="A0A1Y3U228"/>
<sequence length="294" mass="31853">MSVVTLKNGELTAAIDAMGAQLTSLALGGKEYLWQADPAVWGKHAPILFPIVGSIRDGKAESAQGEVTLGRHGLARDYEHAVVAQSEGSVTFELTDSEETRSAYPYAFKLNMTYELTGPASLTQTFRVENTGDVDLPFSVGGHPAFNVPAPGGEGEAFDDYELAFTKPWSCVAPKICDGGLLTYRTAEMVIDRSDVLPITHELFEADAVMLSEVPDDTLTLRSRVSGHGVKIDFPGFKYIGIWSAEGDAPFVALEPWTGHATLDTEDNVFEHKRNITILAPGEVDERSFTVTLL</sequence>
<dbReference type="InterPro" id="IPR011013">
    <property type="entry name" value="Gal_mutarotase_sf_dom"/>
</dbReference>
<dbReference type="InterPro" id="IPR037481">
    <property type="entry name" value="LacX"/>
</dbReference>
<dbReference type="Gene3D" id="2.70.98.10">
    <property type="match status" value="1"/>
</dbReference>
<comment type="caution">
    <text evidence="1">The sequence shown here is derived from an EMBL/GenBank/DDBJ whole genome shotgun (WGS) entry which is preliminary data.</text>
</comment>
<dbReference type="PANTHER" id="PTHR11122:SF13">
    <property type="entry name" value="GLUCOSE-6-PHOSPHATE 1-EPIMERASE"/>
    <property type="match status" value="1"/>
</dbReference>
<protein>
    <submittedName>
        <fullName evidence="1">Aldose epimerase</fullName>
    </submittedName>
</protein>
<dbReference type="EMBL" id="NFHO01000006">
    <property type="protein sequence ID" value="OUN42811.1"/>
    <property type="molecule type" value="Genomic_DNA"/>
</dbReference>
<proteinExistence type="predicted"/>
<keyword evidence="2" id="KW-1185">Reference proteome</keyword>
<dbReference type="GO" id="GO:0005975">
    <property type="term" value="P:carbohydrate metabolic process"/>
    <property type="evidence" value="ECO:0007669"/>
    <property type="project" value="InterPro"/>
</dbReference>
<dbReference type="PANTHER" id="PTHR11122">
    <property type="entry name" value="APOSPORY-ASSOCIATED PROTEIN C-RELATED"/>
    <property type="match status" value="1"/>
</dbReference>
<dbReference type="GO" id="GO:0030246">
    <property type="term" value="F:carbohydrate binding"/>
    <property type="evidence" value="ECO:0007669"/>
    <property type="project" value="InterPro"/>
</dbReference>
<dbReference type="GO" id="GO:0016853">
    <property type="term" value="F:isomerase activity"/>
    <property type="evidence" value="ECO:0007669"/>
    <property type="project" value="InterPro"/>
</dbReference>
<dbReference type="Pfam" id="PF01263">
    <property type="entry name" value="Aldose_epim"/>
    <property type="match status" value="1"/>
</dbReference>
<dbReference type="CDD" id="cd09024">
    <property type="entry name" value="Aldose_epim_lacX"/>
    <property type="match status" value="1"/>
</dbReference>
<evidence type="ECO:0000313" key="2">
    <source>
        <dbReference type="Proteomes" id="UP000196560"/>
    </source>
</evidence>
<dbReference type="InterPro" id="IPR008183">
    <property type="entry name" value="Aldose_1/G6P_1-epimerase"/>
</dbReference>
<reference evidence="2" key="1">
    <citation type="submission" date="2017-04" db="EMBL/GenBank/DDBJ databases">
        <title>Function of individual gut microbiota members based on whole genome sequencing of pure cultures obtained from chicken caecum.</title>
        <authorList>
            <person name="Medvecky M."/>
            <person name="Cejkova D."/>
            <person name="Polansky O."/>
            <person name="Karasova D."/>
            <person name="Kubasova T."/>
            <person name="Cizek A."/>
            <person name="Rychlik I."/>
        </authorList>
    </citation>
    <scope>NUCLEOTIDE SEQUENCE [LARGE SCALE GENOMIC DNA]</scope>
    <source>
        <strain evidence="2">An70</strain>
    </source>
</reference>
<accession>A0A1Y3U228</accession>
<evidence type="ECO:0000313" key="1">
    <source>
        <dbReference type="EMBL" id="OUN42811.1"/>
    </source>
</evidence>
<dbReference type="STRING" id="1118060.GCA_000311845_00124"/>
<dbReference type="InterPro" id="IPR014718">
    <property type="entry name" value="GH-type_carb-bd"/>
</dbReference>
<dbReference type="eggNOG" id="COG2017">
    <property type="taxonomic scope" value="Bacteria"/>
</dbReference>
<gene>
    <name evidence="1" type="ORF">B5G21_06305</name>
</gene>
<name>A0A1Y3U228_9ACTN</name>
<dbReference type="Proteomes" id="UP000196560">
    <property type="component" value="Unassembled WGS sequence"/>
</dbReference>